<keyword evidence="1" id="KW-0472">Membrane</keyword>
<dbReference type="PANTHER" id="PTHR12277:SF79">
    <property type="entry name" value="XAA-PRO DIPEPTIDYL-PEPTIDASE-RELATED"/>
    <property type="match status" value="1"/>
</dbReference>
<sequence>MVFVWSVLGGYAVVLLIMFFAQRNLLYPAATDVPRLLDHGLPGLQSIETEPELGLVLTHWFHPPAGPEQPVILYFHGNAGHRGDRVPKMRPLIDAGFGLLITGYRGYGGNPGKPSEEGLAADARSVHDWLMAQGYRAEQIVIFGESLGTAVSVALASERPPAALVLEAPPSSIADVAAAHYWYLPVRLLIHDAWDSQARIGAIQSPLLLLHGERDHVVPVRFGRKLYEAATQPKQALFHETAMHSDLLNYREVVETVVNFIRDKAAKRQ</sequence>
<dbReference type="EMBL" id="JAAQPH010000001">
    <property type="protein sequence ID" value="NIA67105.1"/>
    <property type="molecule type" value="Genomic_DNA"/>
</dbReference>
<dbReference type="RefSeq" id="WP_167220391.1">
    <property type="nucleotide sequence ID" value="NZ_JAAQPH010000001.1"/>
</dbReference>
<feature type="transmembrane region" description="Helical" evidence="1">
    <location>
        <begin position="6"/>
        <end position="26"/>
    </location>
</feature>
<comment type="caution">
    <text evidence="3">The sequence shown here is derived from an EMBL/GenBank/DDBJ whole genome shotgun (WGS) entry which is preliminary data.</text>
</comment>
<keyword evidence="4" id="KW-1185">Reference proteome</keyword>
<dbReference type="GO" id="GO:0016787">
    <property type="term" value="F:hydrolase activity"/>
    <property type="evidence" value="ECO:0007669"/>
    <property type="project" value="UniProtKB-KW"/>
</dbReference>
<dbReference type="SUPFAM" id="SSF53474">
    <property type="entry name" value="alpha/beta-Hydrolases"/>
    <property type="match status" value="1"/>
</dbReference>
<proteinExistence type="predicted"/>
<feature type="domain" description="Serine aminopeptidase S33" evidence="2">
    <location>
        <begin position="69"/>
        <end position="174"/>
    </location>
</feature>
<dbReference type="InterPro" id="IPR022742">
    <property type="entry name" value="Hydrolase_4"/>
</dbReference>
<name>A0A967C2J0_9PROT</name>
<evidence type="ECO:0000256" key="1">
    <source>
        <dbReference type="SAM" id="Phobius"/>
    </source>
</evidence>
<dbReference type="PANTHER" id="PTHR12277">
    <property type="entry name" value="ALPHA/BETA HYDROLASE DOMAIN-CONTAINING PROTEIN"/>
    <property type="match status" value="1"/>
</dbReference>
<evidence type="ECO:0000313" key="4">
    <source>
        <dbReference type="Proteomes" id="UP000761264"/>
    </source>
</evidence>
<evidence type="ECO:0000259" key="2">
    <source>
        <dbReference type="Pfam" id="PF12146"/>
    </source>
</evidence>
<protein>
    <submittedName>
        <fullName evidence="3">Alpha/beta hydrolase</fullName>
    </submittedName>
</protein>
<evidence type="ECO:0000313" key="3">
    <source>
        <dbReference type="EMBL" id="NIA67105.1"/>
    </source>
</evidence>
<dbReference type="Pfam" id="PF12146">
    <property type="entry name" value="Hydrolase_4"/>
    <property type="match status" value="1"/>
</dbReference>
<dbReference type="Proteomes" id="UP000761264">
    <property type="component" value="Unassembled WGS sequence"/>
</dbReference>
<dbReference type="AlphaFoldDB" id="A0A967C2J0"/>
<gene>
    <name evidence="3" type="ORF">HBA54_00700</name>
</gene>
<dbReference type="InterPro" id="IPR029058">
    <property type="entry name" value="AB_hydrolase_fold"/>
</dbReference>
<reference evidence="3" key="1">
    <citation type="submission" date="2020-03" db="EMBL/GenBank/DDBJ databases">
        <title>Genome of Pelagibius litoralis DSM 21314T.</title>
        <authorList>
            <person name="Wang G."/>
        </authorList>
    </citation>
    <scope>NUCLEOTIDE SEQUENCE</scope>
    <source>
        <strain evidence="3">DSM 21314</strain>
    </source>
</reference>
<keyword evidence="1" id="KW-0812">Transmembrane</keyword>
<keyword evidence="3" id="KW-0378">Hydrolase</keyword>
<dbReference type="Gene3D" id="3.40.50.1820">
    <property type="entry name" value="alpha/beta hydrolase"/>
    <property type="match status" value="1"/>
</dbReference>
<accession>A0A967C2J0</accession>
<keyword evidence="1" id="KW-1133">Transmembrane helix</keyword>
<organism evidence="3 4">
    <name type="scientific">Pelagibius litoralis</name>
    <dbReference type="NCBI Taxonomy" id="374515"/>
    <lineage>
        <taxon>Bacteria</taxon>
        <taxon>Pseudomonadati</taxon>
        <taxon>Pseudomonadota</taxon>
        <taxon>Alphaproteobacteria</taxon>
        <taxon>Rhodospirillales</taxon>
        <taxon>Rhodovibrionaceae</taxon>
        <taxon>Pelagibius</taxon>
    </lineage>
</organism>